<dbReference type="Gene3D" id="3.30.1520.10">
    <property type="entry name" value="Phox-like domain"/>
    <property type="match status" value="1"/>
</dbReference>
<dbReference type="SUPFAM" id="SSF64268">
    <property type="entry name" value="PX domain"/>
    <property type="match status" value="1"/>
</dbReference>
<dbReference type="Pfam" id="PF00787">
    <property type="entry name" value="PX"/>
    <property type="match status" value="1"/>
</dbReference>
<name>A0A834BBE8_9CHIR</name>
<dbReference type="GO" id="GO:0016176">
    <property type="term" value="F:superoxide-generating NADPH oxidase activator activity"/>
    <property type="evidence" value="ECO:0007669"/>
    <property type="project" value="TreeGrafter"/>
</dbReference>
<dbReference type="PANTHER" id="PTHR15706:SF10">
    <property type="entry name" value="NADPH OXIDASE ORGANIZER 1"/>
    <property type="match status" value="1"/>
</dbReference>
<comment type="caution">
    <text evidence="5">The sequence shown here is derived from an EMBL/GenBank/DDBJ whole genome shotgun (WGS) entry which is preliminary data.</text>
</comment>
<dbReference type="Gene3D" id="2.30.30.40">
    <property type="entry name" value="SH3 Domains"/>
    <property type="match status" value="2"/>
</dbReference>
<dbReference type="GO" id="GO:0005737">
    <property type="term" value="C:cytoplasm"/>
    <property type="evidence" value="ECO:0007669"/>
    <property type="project" value="TreeGrafter"/>
</dbReference>
<dbReference type="PANTHER" id="PTHR15706">
    <property type="entry name" value="SH3 MULTIPLE DOMAIN"/>
    <property type="match status" value="1"/>
</dbReference>
<evidence type="ECO:0000313" key="6">
    <source>
        <dbReference type="Proteomes" id="UP000664940"/>
    </source>
</evidence>
<evidence type="ECO:0000259" key="4">
    <source>
        <dbReference type="PROSITE" id="PS50195"/>
    </source>
</evidence>
<dbReference type="GO" id="GO:0042554">
    <property type="term" value="P:superoxide anion generation"/>
    <property type="evidence" value="ECO:0007669"/>
    <property type="project" value="TreeGrafter"/>
</dbReference>
<proteinExistence type="predicted"/>
<dbReference type="SUPFAM" id="SSF50044">
    <property type="entry name" value="SH3-domain"/>
    <property type="match status" value="2"/>
</dbReference>
<dbReference type="InterPro" id="IPR051228">
    <property type="entry name" value="NADPH_Oxidase/PX-Domain"/>
</dbReference>
<evidence type="ECO:0000259" key="3">
    <source>
        <dbReference type="PROSITE" id="PS50002"/>
    </source>
</evidence>
<feature type="domain" description="SH3" evidence="3">
    <location>
        <begin position="239"/>
        <end position="298"/>
    </location>
</feature>
<evidence type="ECO:0000313" key="5">
    <source>
        <dbReference type="EMBL" id="KAF6126059.1"/>
    </source>
</evidence>
<dbReference type="PROSITE" id="PS50195">
    <property type="entry name" value="PX"/>
    <property type="match status" value="1"/>
</dbReference>
<dbReference type="FunFam" id="2.30.30.40:FF:000219">
    <property type="entry name" value="NADPH oxidase organizer 1"/>
    <property type="match status" value="1"/>
</dbReference>
<organism evidence="5 6">
    <name type="scientific">Phyllostomus discolor</name>
    <name type="common">pale spear-nosed bat</name>
    <dbReference type="NCBI Taxonomy" id="89673"/>
    <lineage>
        <taxon>Eukaryota</taxon>
        <taxon>Metazoa</taxon>
        <taxon>Chordata</taxon>
        <taxon>Craniata</taxon>
        <taxon>Vertebrata</taxon>
        <taxon>Euteleostomi</taxon>
        <taxon>Mammalia</taxon>
        <taxon>Eutheria</taxon>
        <taxon>Laurasiatheria</taxon>
        <taxon>Chiroptera</taxon>
        <taxon>Yangochiroptera</taxon>
        <taxon>Phyllostomidae</taxon>
        <taxon>Phyllostominae</taxon>
        <taxon>Phyllostomus</taxon>
    </lineage>
</organism>
<evidence type="ECO:0000256" key="1">
    <source>
        <dbReference type="ARBA" id="ARBA00022443"/>
    </source>
</evidence>
<dbReference type="GO" id="GO:0035091">
    <property type="term" value="F:phosphatidylinositol binding"/>
    <property type="evidence" value="ECO:0007669"/>
    <property type="project" value="InterPro"/>
</dbReference>
<dbReference type="InterPro" id="IPR001452">
    <property type="entry name" value="SH3_domain"/>
</dbReference>
<dbReference type="InterPro" id="IPR001683">
    <property type="entry name" value="PX_dom"/>
</dbReference>
<gene>
    <name evidence="5" type="ORF">HJG60_013950</name>
</gene>
<dbReference type="Pfam" id="PF14604">
    <property type="entry name" value="SH3_9"/>
    <property type="match status" value="1"/>
</dbReference>
<dbReference type="AlphaFoldDB" id="A0A834BBE8"/>
<feature type="domain" description="PX" evidence="4">
    <location>
        <begin position="1"/>
        <end position="134"/>
    </location>
</feature>
<dbReference type="EMBL" id="JABVXQ010000002">
    <property type="protein sequence ID" value="KAF6126059.1"/>
    <property type="molecule type" value="Genomic_DNA"/>
</dbReference>
<dbReference type="InterPro" id="IPR036871">
    <property type="entry name" value="PX_dom_sf"/>
</dbReference>
<dbReference type="InterPro" id="IPR036028">
    <property type="entry name" value="SH3-like_dom_sf"/>
</dbReference>
<evidence type="ECO:0000256" key="2">
    <source>
        <dbReference type="PROSITE-ProRule" id="PRU00192"/>
    </source>
</evidence>
<dbReference type="FunFam" id="3.30.1520.10:FF:000040">
    <property type="entry name" value="NADPH oxidase organizer 1"/>
    <property type="match status" value="1"/>
</dbReference>
<dbReference type="SMART" id="SM00326">
    <property type="entry name" value="SH3"/>
    <property type="match status" value="1"/>
</dbReference>
<protein>
    <submittedName>
        <fullName evidence="5">NADPH oxidase organizer 1</fullName>
    </submittedName>
</protein>
<dbReference type="Proteomes" id="UP000664940">
    <property type="component" value="Unassembled WGS sequence"/>
</dbReference>
<keyword evidence="1 2" id="KW-0728">SH3 domain</keyword>
<accession>A0A834BBE8</accession>
<dbReference type="PROSITE" id="PS50002">
    <property type="entry name" value="SH3"/>
    <property type="match status" value="1"/>
</dbReference>
<sequence length="368" mass="40492">MAGPRHPVSVHATALVQTERLQTFAFSVRWSDNSNTFVQRSCDEFRRLHKTLKETFPVEAGLLRRSDRVLPKLPGQATGILDVSALLLARGGRTGRSLAHLRLLETYLQMLLMVERVSRGPALTSFFEPRPQDLEPSLPPGSLVILTVREEPLPCPAGSLAIGSMVTLRLHSLKPFSTHDTRGQPFLVRAQEGLEVLLRHPSGWWLVANEDQQIAWFPAPYLEVAALGQRQDGGQPLQGSGSQFFVSRAYDGSQVDELSVPAGARVQVLEMSDRGWWLCRFSGRTGLLPSVLLQPDGLGLLLNRPGLHSGAESREDRVGEVQYSPQYPQAVTLPPAVPTRPLQSAIQRCCCTITRNALGWDPQGQGPP</sequence>
<reference evidence="5 6" key="1">
    <citation type="journal article" date="2020" name="Nature">
        <title>Six reference-quality genomes reveal evolution of bat adaptations.</title>
        <authorList>
            <person name="Jebb D."/>
            <person name="Huang Z."/>
            <person name="Pippel M."/>
            <person name="Hughes G.M."/>
            <person name="Lavrichenko K."/>
            <person name="Devanna P."/>
            <person name="Winkler S."/>
            <person name="Jermiin L.S."/>
            <person name="Skirmuntt E.C."/>
            <person name="Katzourakis A."/>
            <person name="Burkitt-Gray L."/>
            <person name="Ray D.A."/>
            <person name="Sullivan K.A.M."/>
            <person name="Roscito J.G."/>
            <person name="Kirilenko B.M."/>
            <person name="Davalos L.M."/>
            <person name="Corthals A.P."/>
            <person name="Power M.L."/>
            <person name="Jones G."/>
            <person name="Ransome R.D."/>
            <person name="Dechmann D.K.N."/>
            <person name="Locatelli A.G."/>
            <person name="Puechmaille S.J."/>
            <person name="Fedrigo O."/>
            <person name="Jarvis E.D."/>
            <person name="Hiller M."/>
            <person name="Vernes S.C."/>
            <person name="Myers E.W."/>
            <person name="Teeling E.C."/>
        </authorList>
    </citation>
    <scope>NUCLEOTIDE SEQUENCE [LARGE SCALE GENOMIC DNA]</scope>
    <source>
        <strain evidence="5">Bat1K_MPI-CBG_1</strain>
    </source>
</reference>